<proteinExistence type="predicted"/>
<sequence>MEIFNNSNNLNLNISSSFFINNIFVGNRDLIIQLLEIAKQFLLQKNFIFYTDGLPPPSYKGAISFNPSSTKAEIYALLTAIIAVPDESELDVFTDSLNVIHTFHVITNKLTFTRRILKCNNHLVWRLIDNLIKKKSLIVRLHKVKAHSNDFWNDMADDLANAAHQLAPYEINPTTLPDSLMTPIWASIAPIDRDIRKFCHNLTDVYTFDQFLGNPSLSPIFDRFPISSIHWSLTRSWLHYNSTPDVCSSAKSSHNAFKIKALNHILPVVTSSQNIILTFT</sequence>
<dbReference type="InterPro" id="IPR012337">
    <property type="entry name" value="RNaseH-like_sf"/>
</dbReference>
<dbReference type="Gene3D" id="3.30.420.10">
    <property type="entry name" value="Ribonuclease H-like superfamily/Ribonuclease H"/>
    <property type="match status" value="1"/>
</dbReference>
<evidence type="ECO:0000259" key="1">
    <source>
        <dbReference type="PROSITE" id="PS50879"/>
    </source>
</evidence>
<dbReference type="VEuPathDB" id="FungiDB:RhiirA1_394486"/>
<gene>
    <name evidence="2" type="ORF">RhiirC2_847706</name>
</gene>
<dbReference type="SUPFAM" id="SSF53098">
    <property type="entry name" value="Ribonuclease H-like"/>
    <property type="match status" value="1"/>
</dbReference>
<dbReference type="AlphaFoldDB" id="A0A2N1NHE9"/>
<dbReference type="PROSITE" id="PS50879">
    <property type="entry name" value="RNASE_H_1"/>
    <property type="match status" value="1"/>
</dbReference>
<organism evidence="2 3">
    <name type="scientific">Rhizophagus irregularis</name>
    <dbReference type="NCBI Taxonomy" id="588596"/>
    <lineage>
        <taxon>Eukaryota</taxon>
        <taxon>Fungi</taxon>
        <taxon>Fungi incertae sedis</taxon>
        <taxon>Mucoromycota</taxon>
        <taxon>Glomeromycotina</taxon>
        <taxon>Glomeromycetes</taxon>
        <taxon>Glomerales</taxon>
        <taxon>Glomeraceae</taxon>
        <taxon>Rhizophagus</taxon>
    </lineage>
</organism>
<dbReference type="GO" id="GO:0004523">
    <property type="term" value="F:RNA-DNA hybrid ribonuclease activity"/>
    <property type="evidence" value="ECO:0007669"/>
    <property type="project" value="InterPro"/>
</dbReference>
<comment type="caution">
    <text evidence="2">The sequence shown here is derived from an EMBL/GenBank/DDBJ whole genome shotgun (WGS) entry which is preliminary data.</text>
</comment>
<reference evidence="2 3" key="2">
    <citation type="submission" date="2017-10" db="EMBL/GenBank/DDBJ databases">
        <title>Extensive intraspecific genome diversity in a model arbuscular mycorrhizal fungus.</title>
        <authorList>
            <person name="Chen E.C.H."/>
            <person name="Morin E."/>
            <person name="Baudet D."/>
            <person name="Noel J."/>
            <person name="Ndikumana S."/>
            <person name="Charron P."/>
            <person name="St-Onge C."/>
            <person name="Giorgi J."/>
            <person name="Grigoriev I.V."/>
            <person name="Roux C."/>
            <person name="Martin F.M."/>
            <person name="Corradi N."/>
        </authorList>
    </citation>
    <scope>NUCLEOTIDE SEQUENCE [LARGE SCALE GENOMIC DNA]</scope>
    <source>
        <strain evidence="2 3">C2</strain>
    </source>
</reference>
<dbReference type="InterPro" id="IPR002156">
    <property type="entry name" value="RNaseH_domain"/>
</dbReference>
<reference evidence="2 3" key="1">
    <citation type="submission" date="2016-04" db="EMBL/GenBank/DDBJ databases">
        <title>Genome analyses suggest a sexual origin of heterokaryosis in a supposedly ancient asexual fungus.</title>
        <authorList>
            <person name="Ropars J."/>
            <person name="Sedzielewska K."/>
            <person name="Noel J."/>
            <person name="Charron P."/>
            <person name="Farinelli L."/>
            <person name="Marton T."/>
            <person name="Kruger M."/>
            <person name="Pelin A."/>
            <person name="Brachmann A."/>
            <person name="Corradi N."/>
        </authorList>
    </citation>
    <scope>NUCLEOTIDE SEQUENCE [LARGE SCALE GENOMIC DNA]</scope>
    <source>
        <strain evidence="2 3">C2</strain>
    </source>
</reference>
<evidence type="ECO:0000313" key="3">
    <source>
        <dbReference type="Proteomes" id="UP000233469"/>
    </source>
</evidence>
<dbReference type="Pfam" id="PF00075">
    <property type="entry name" value="RNase_H"/>
    <property type="match status" value="1"/>
</dbReference>
<feature type="domain" description="RNase H type-1" evidence="1">
    <location>
        <begin position="43"/>
        <end position="165"/>
    </location>
</feature>
<accession>A0A2N1NHE9</accession>
<dbReference type="InterPro" id="IPR036397">
    <property type="entry name" value="RNaseH_sf"/>
</dbReference>
<name>A0A2N1NHE9_9GLOM</name>
<evidence type="ECO:0000313" key="2">
    <source>
        <dbReference type="EMBL" id="PKK73347.1"/>
    </source>
</evidence>
<dbReference type="EMBL" id="LLXL01000377">
    <property type="protein sequence ID" value="PKK73347.1"/>
    <property type="molecule type" value="Genomic_DNA"/>
</dbReference>
<dbReference type="GO" id="GO:0003676">
    <property type="term" value="F:nucleic acid binding"/>
    <property type="evidence" value="ECO:0007669"/>
    <property type="project" value="InterPro"/>
</dbReference>
<protein>
    <recommendedName>
        <fullName evidence="1">RNase H type-1 domain-containing protein</fullName>
    </recommendedName>
</protein>
<dbReference type="Proteomes" id="UP000233469">
    <property type="component" value="Unassembled WGS sequence"/>
</dbReference>